<comment type="caution">
    <text evidence="1">The sequence shown here is derived from an EMBL/GenBank/DDBJ whole genome shotgun (WGS) entry which is preliminary data.</text>
</comment>
<protein>
    <submittedName>
        <fullName evidence="1">Uncharacterized protein</fullName>
    </submittedName>
</protein>
<reference evidence="1 2" key="1">
    <citation type="journal article" date="2019" name="Int. J. Syst. Evol. Microbiol.">
        <title>The Global Catalogue of Microorganisms (GCM) 10K type strain sequencing project: providing services to taxonomists for standard genome sequencing and annotation.</title>
        <authorList>
            <consortium name="The Broad Institute Genomics Platform"/>
            <consortium name="The Broad Institute Genome Sequencing Center for Infectious Disease"/>
            <person name="Wu L."/>
            <person name="Ma J."/>
        </authorList>
    </citation>
    <scope>NUCLEOTIDE SEQUENCE [LARGE SCALE GENOMIC DNA]</scope>
    <source>
        <strain evidence="1 2">XZYJ18</strain>
    </source>
</reference>
<evidence type="ECO:0000313" key="2">
    <source>
        <dbReference type="Proteomes" id="UP001595945"/>
    </source>
</evidence>
<dbReference type="InterPro" id="IPR006311">
    <property type="entry name" value="TAT_signal"/>
</dbReference>
<name>A0ABD5Q3C5_9EURY</name>
<accession>A0ABD5Q3C5</accession>
<proteinExistence type="predicted"/>
<dbReference type="GeneID" id="73044057"/>
<dbReference type="Proteomes" id="UP001595945">
    <property type="component" value="Unassembled WGS sequence"/>
</dbReference>
<dbReference type="RefSeq" id="WP_254269075.1">
    <property type="nucleotide sequence ID" value="NZ_CP100400.1"/>
</dbReference>
<evidence type="ECO:0000313" key="1">
    <source>
        <dbReference type="EMBL" id="MFC4825232.1"/>
    </source>
</evidence>
<gene>
    <name evidence="1" type="ORF">ACFO9K_13290</name>
</gene>
<sequence length="299" mass="33183">MTDDSPDRPSNDGTRRQFMNGIASLGIGAFGLSLASDSSAAASGSAAPEEFRVTGREIVKAKIRPDSVTVTKRKISDDLRRRYGITPPVLTKTETFDRPKSEQDDLPLRDTRTEKRPWDTYYAKEDEWKAHYRKTGGVGVQARDPDEEDHPYGVWEYEAVDGGYETAAPMNVISEQSAADVAGVLTSNGWTDNVVQYNRYAYNSATNQFEQQDKSVATSTFGFLGRNHLKMWEFEGYVSGSAHVDSSVPHEATSFDDAEAAIEDVFDGASNWYGDDDYYDMNNGSQLDHDGSATKLVEY</sequence>
<dbReference type="AlphaFoldDB" id="A0ABD5Q3C5"/>
<dbReference type="PROSITE" id="PS51318">
    <property type="entry name" value="TAT"/>
    <property type="match status" value="1"/>
</dbReference>
<organism evidence="1 2">
    <name type="scientific">Halorussus aquaticus</name>
    <dbReference type="NCBI Taxonomy" id="2953748"/>
    <lineage>
        <taxon>Archaea</taxon>
        <taxon>Methanobacteriati</taxon>
        <taxon>Methanobacteriota</taxon>
        <taxon>Stenosarchaea group</taxon>
        <taxon>Halobacteria</taxon>
        <taxon>Halobacteriales</taxon>
        <taxon>Haladaptataceae</taxon>
        <taxon>Halorussus</taxon>
    </lineage>
</organism>
<keyword evidence="2" id="KW-1185">Reference proteome</keyword>
<dbReference type="EMBL" id="JBHSHT010000002">
    <property type="protein sequence ID" value="MFC4825232.1"/>
    <property type="molecule type" value="Genomic_DNA"/>
</dbReference>